<feature type="compositionally biased region" description="Low complexity" evidence="12">
    <location>
        <begin position="508"/>
        <end position="517"/>
    </location>
</feature>
<evidence type="ECO:0000313" key="14">
    <source>
        <dbReference type="EMBL" id="CAG6453116.1"/>
    </source>
</evidence>
<keyword evidence="5" id="KW-0479">Metal-binding</keyword>
<feature type="region of interest" description="Disordered" evidence="12">
    <location>
        <begin position="474"/>
        <end position="567"/>
    </location>
</feature>
<evidence type="ECO:0000256" key="4">
    <source>
        <dbReference type="ARBA" id="ARBA00014394"/>
    </source>
</evidence>
<evidence type="ECO:0000256" key="3">
    <source>
        <dbReference type="ARBA" id="ARBA00005293"/>
    </source>
</evidence>
<dbReference type="EMBL" id="HBUE01022217">
    <property type="protein sequence ID" value="CAG6453116.1"/>
    <property type="molecule type" value="Transcribed_RNA"/>
</dbReference>
<evidence type="ECO:0000256" key="12">
    <source>
        <dbReference type="SAM" id="MobiDB-lite"/>
    </source>
</evidence>
<keyword evidence="7" id="KW-0862">Zinc</keyword>
<evidence type="ECO:0000256" key="10">
    <source>
        <dbReference type="ARBA" id="ARBA00046075"/>
    </source>
</evidence>
<feature type="compositionally biased region" description="Acidic residues" evidence="12">
    <location>
        <begin position="46"/>
        <end position="55"/>
    </location>
</feature>
<dbReference type="InterPro" id="IPR004910">
    <property type="entry name" value="Yippee/Mis18/Cereblon"/>
</dbReference>
<feature type="compositionally biased region" description="Acidic residues" evidence="12">
    <location>
        <begin position="1"/>
        <end position="12"/>
    </location>
</feature>
<dbReference type="Gene3D" id="2.170.150.20">
    <property type="entry name" value="Peptide methionine sulfoxide reductase"/>
    <property type="match status" value="1"/>
</dbReference>
<evidence type="ECO:0000256" key="5">
    <source>
        <dbReference type="ARBA" id="ARBA00022723"/>
    </source>
</evidence>
<protein>
    <recommendedName>
        <fullName evidence="4">Protein cereblon</fullName>
    </recommendedName>
    <alternativeName>
        <fullName evidence="9">Protein ohgata</fullName>
    </alternativeName>
</protein>
<dbReference type="UniPathway" id="UPA00143"/>
<feature type="compositionally biased region" description="Acidic residues" evidence="12">
    <location>
        <begin position="477"/>
        <end position="489"/>
    </location>
</feature>
<keyword evidence="8" id="KW-0832">Ubl conjugation</keyword>
<name>A0A8D8EZM6_CULPI</name>
<feature type="compositionally biased region" description="Low complexity" evidence="12">
    <location>
        <begin position="13"/>
        <end position="23"/>
    </location>
</feature>
<evidence type="ECO:0000256" key="9">
    <source>
        <dbReference type="ARBA" id="ARBA00030079"/>
    </source>
</evidence>
<comment type="subcellular location">
    <subcellularLocation>
        <location evidence="1">Nucleus</location>
    </subcellularLocation>
</comment>
<dbReference type="Pfam" id="PF03226">
    <property type="entry name" value="Yippee-Mis18"/>
    <property type="match status" value="1"/>
</dbReference>
<organism evidence="14">
    <name type="scientific">Culex pipiens</name>
    <name type="common">House mosquito</name>
    <dbReference type="NCBI Taxonomy" id="7175"/>
    <lineage>
        <taxon>Eukaryota</taxon>
        <taxon>Metazoa</taxon>
        <taxon>Ecdysozoa</taxon>
        <taxon>Arthropoda</taxon>
        <taxon>Hexapoda</taxon>
        <taxon>Insecta</taxon>
        <taxon>Pterygota</taxon>
        <taxon>Neoptera</taxon>
        <taxon>Endopterygota</taxon>
        <taxon>Diptera</taxon>
        <taxon>Nematocera</taxon>
        <taxon>Culicoidea</taxon>
        <taxon>Culicidae</taxon>
        <taxon>Culicinae</taxon>
        <taxon>Culicini</taxon>
        <taxon>Culex</taxon>
        <taxon>Culex</taxon>
    </lineage>
</organism>
<dbReference type="SUPFAM" id="SSF88697">
    <property type="entry name" value="PUA domain-like"/>
    <property type="match status" value="1"/>
</dbReference>
<dbReference type="InterPro" id="IPR034750">
    <property type="entry name" value="CULT"/>
</dbReference>
<evidence type="ECO:0000256" key="11">
    <source>
        <dbReference type="ARBA" id="ARBA00046796"/>
    </source>
</evidence>
<dbReference type="CDD" id="cd15777">
    <property type="entry name" value="CRBN_C_like"/>
    <property type="match status" value="1"/>
</dbReference>
<keyword evidence="6" id="KW-0833">Ubl conjugation pathway</keyword>
<dbReference type="AlphaFoldDB" id="A0A8D8EZM6"/>
<dbReference type="InterPro" id="IPR015947">
    <property type="entry name" value="PUA-like_sf"/>
</dbReference>
<proteinExistence type="inferred from homology"/>
<evidence type="ECO:0000256" key="7">
    <source>
        <dbReference type="ARBA" id="ARBA00022833"/>
    </source>
</evidence>
<dbReference type="InterPro" id="IPR046336">
    <property type="entry name" value="Lon_prtase_N_sf"/>
</dbReference>
<comment type="pathway">
    <text evidence="2">Protein modification; protein ubiquitination.</text>
</comment>
<accession>A0A8D8EZM6</accession>
<dbReference type="FunFam" id="2.170.150.20:FF:000005">
    <property type="entry name" value="Blast:Protein cereblon homolog"/>
    <property type="match status" value="1"/>
</dbReference>
<feature type="compositionally biased region" description="Acidic residues" evidence="12">
    <location>
        <begin position="71"/>
        <end position="83"/>
    </location>
</feature>
<comment type="subunit">
    <text evidence="11">Likely a component of a DCX (DDB1-CUL4-X-box) protein ligase complex. May interact with pic/DDB1.</text>
</comment>
<comment type="function">
    <text evidence="10">Substrate recognition component of a DCX (DDB1-CUL4-X-box) E3 protein ligase complex that mediates the ubiquitination and subsequent proteasomal degradation of target proteins. Has an essential role in mediating growth by negatively regulating insulin signaling. It also has a role in maintaining presynaptic function in the neuromuscular junction synapses of third-instar larvae.</text>
</comment>
<dbReference type="GO" id="GO:0046872">
    <property type="term" value="F:metal ion binding"/>
    <property type="evidence" value="ECO:0007669"/>
    <property type="project" value="UniProtKB-KW"/>
</dbReference>
<feature type="compositionally biased region" description="Basic and acidic residues" evidence="12">
    <location>
        <begin position="496"/>
        <end position="507"/>
    </location>
</feature>
<evidence type="ECO:0000256" key="2">
    <source>
        <dbReference type="ARBA" id="ARBA00004906"/>
    </source>
</evidence>
<feature type="compositionally biased region" description="Acidic residues" evidence="12">
    <location>
        <begin position="522"/>
        <end position="536"/>
    </location>
</feature>
<evidence type="ECO:0000256" key="6">
    <source>
        <dbReference type="ARBA" id="ARBA00022786"/>
    </source>
</evidence>
<evidence type="ECO:0000256" key="8">
    <source>
        <dbReference type="ARBA" id="ARBA00022843"/>
    </source>
</evidence>
<dbReference type="GO" id="GO:0016567">
    <property type="term" value="P:protein ubiquitination"/>
    <property type="evidence" value="ECO:0007669"/>
    <property type="project" value="UniProtKB-UniPathway"/>
</dbReference>
<dbReference type="Gene3D" id="2.30.130.40">
    <property type="entry name" value="LON domain-like"/>
    <property type="match status" value="1"/>
</dbReference>
<feature type="region of interest" description="Disordered" evidence="12">
    <location>
        <begin position="1"/>
        <end position="101"/>
    </location>
</feature>
<dbReference type="PROSITE" id="PS51788">
    <property type="entry name" value="CULT"/>
    <property type="match status" value="1"/>
</dbReference>
<evidence type="ECO:0000256" key="1">
    <source>
        <dbReference type="ARBA" id="ARBA00004123"/>
    </source>
</evidence>
<feature type="compositionally biased region" description="Acidic residues" evidence="12">
    <location>
        <begin position="543"/>
        <end position="567"/>
    </location>
</feature>
<sequence>MENDEPGADDPVEAAPSAVPAAAPERDAGHVERLGRLGQVQASIEQDAEEEEDQDSPASPDAAVQHGAGGMEEDGDDDNDDDTDTRSTNSSENGLDDSDADRLFDDYITAREQHQAAAEIYNTELPTEHAYLGKLERVEGVDYMEPGKIYRLPVCSHNSIVFPGEVVPMIINAATLNCTDPSDGVKFGLVFRNVISDKYVYGVTCQVFERGELNPSSGSIVLKTIAQQRFRTVRHLAGRRADVLILPEIILPDPLISSCSNLMMRHAVSNSAESAQRFKSFLSRTVPWPKFVYDLYGTDEVLTKVDRYLALLKIENVPSDPVKLSFWLARNIPIDENDRKKIYEADAVISRMMIINKSLDQMCYFMCKRCSNEIGSYNDLFAMSKQGVQTSYCNPSGFVHETLTIYKTRENSTFTTERPSTEFSWFPGYSWQITLCSNCRNHLGWKFVATKKNYLPKSFYGLSGNSIQVKSVNRVGEEEDATDDAEEDGQQQPRHHAGDSDDLEQQRQRLPLELFRPWYNDVMDDDDDDTESDDGGNEMVVVQEEEEEQGGGGDDEEEEEIFQDARE</sequence>
<reference evidence="14" key="1">
    <citation type="submission" date="2021-05" db="EMBL/GenBank/DDBJ databases">
        <authorList>
            <person name="Alioto T."/>
            <person name="Alioto T."/>
            <person name="Gomez Garrido J."/>
        </authorList>
    </citation>
    <scope>NUCLEOTIDE SEQUENCE</scope>
</reference>
<feature type="compositionally biased region" description="Basic and acidic residues" evidence="12">
    <location>
        <begin position="24"/>
        <end position="35"/>
    </location>
</feature>
<dbReference type="GO" id="GO:0005634">
    <property type="term" value="C:nucleus"/>
    <property type="evidence" value="ECO:0007669"/>
    <property type="project" value="UniProtKB-SubCell"/>
</dbReference>
<dbReference type="Gene3D" id="1.20.58.1480">
    <property type="match status" value="1"/>
</dbReference>
<comment type="similarity">
    <text evidence="3">Belongs to the CRBN family.</text>
</comment>
<feature type="domain" description="CULT" evidence="13">
    <location>
        <begin position="362"/>
        <end position="471"/>
    </location>
</feature>
<evidence type="ECO:0000259" key="13">
    <source>
        <dbReference type="PROSITE" id="PS51788"/>
    </source>
</evidence>